<organism evidence="2 3">
    <name type="scientific">Belliella marina</name>
    <dbReference type="NCBI Taxonomy" id="1644146"/>
    <lineage>
        <taxon>Bacteria</taxon>
        <taxon>Pseudomonadati</taxon>
        <taxon>Bacteroidota</taxon>
        <taxon>Cytophagia</taxon>
        <taxon>Cytophagales</taxon>
        <taxon>Cyclobacteriaceae</taxon>
        <taxon>Belliella</taxon>
    </lineage>
</organism>
<comment type="caution">
    <text evidence="2">The sequence shown here is derived from an EMBL/GenBank/DDBJ whole genome shotgun (WGS) entry which is preliminary data.</text>
</comment>
<dbReference type="EMBL" id="JBHUHR010000021">
    <property type="protein sequence ID" value="MFD2034512.1"/>
    <property type="molecule type" value="Genomic_DNA"/>
</dbReference>
<dbReference type="PANTHER" id="PTHR32305">
    <property type="match status" value="1"/>
</dbReference>
<dbReference type="Gene3D" id="2.180.10.10">
    <property type="entry name" value="RHS repeat-associated core"/>
    <property type="match status" value="1"/>
</dbReference>
<proteinExistence type="predicted"/>
<evidence type="ECO:0000313" key="2">
    <source>
        <dbReference type="EMBL" id="MFD2034512.1"/>
    </source>
</evidence>
<dbReference type="InterPro" id="IPR050708">
    <property type="entry name" value="T6SS_VgrG/RHS"/>
</dbReference>
<protein>
    <submittedName>
        <fullName evidence="2">RHS repeat domain-containing protein</fullName>
    </submittedName>
</protein>
<feature type="transmembrane region" description="Helical" evidence="1">
    <location>
        <begin position="56"/>
        <end position="75"/>
    </location>
</feature>
<dbReference type="PANTHER" id="PTHR32305:SF15">
    <property type="entry name" value="PROTEIN RHSA-RELATED"/>
    <property type="match status" value="1"/>
</dbReference>
<keyword evidence="3" id="KW-1185">Reference proteome</keyword>
<evidence type="ECO:0000256" key="1">
    <source>
        <dbReference type="SAM" id="Phobius"/>
    </source>
</evidence>
<evidence type="ECO:0000313" key="3">
    <source>
        <dbReference type="Proteomes" id="UP001597361"/>
    </source>
</evidence>
<sequence length="350" mass="37679">MREGYEELTGWYDFHARQYDAALGRWFGMDPQDQFSSPYLAMGNNPVMMVDPDGEFVFLALAVGAAIGGYSGYKIGKSNGASGWGMAGYIAGGALIGGVSGAAGAGIAAGGSFMANTSALAFSSTFNSIGMRALNGGQTPVTTSFGAFSVDWSTGKVNTFSKNNSPLQNLGYALGAMANLQDVFAGLDGAVANVKSRKEIAGHSWMEGKDINISVGPAEDLKEHLRNLPDGKINNLKWETQYFSNTVKGRNFITSYNPKETFSTKLNNVNVTKLQKFTKNLNEGLSLGGKHNLKYGVWNGCVNQTSRALMKAGVFNFNYFLPITSPVLLNAELAMRNYGMLFSHYMIKNK</sequence>
<reference evidence="3" key="1">
    <citation type="journal article" date="2019" name="Int. J. Syst. Evol. Microbiol.">
        <title>The Global Catalogue of Microorganisms (GCM) 10K type strain sequencing project: providing services to taxonomists for standard genome sequencing and annotation.</title>
        <authorList>
            <consortium name="The Broad Institute Genomics Platform"/>
            <consortium name="The Broad Institute Genome Sequencing Center for Infectious Disease"/>
            <person name="Wu L."/>
            <person name="Ma J."/>
        </authorList>
    </citation>
    <scope>NUCLEOTIDE SEQUENCE [LARGE SCALE GENOMIC DNA]</scope>
    <source>
        <strain evidence="3">CGMCC 1.15180</strain>
    </source>
</reference>
<dbReference type="Proteomes" id="UP001597361">
    <property type="component" value="Unassembled WGS sequence"/>
</dbReference>
<gene>
    <name evidence="2" type="ORF">ACFSKL_06915</name>
</gene>
<keyword evidence="1" id="KW-0812">Transmembrane</keyword>
<dbReference type="InterPro" id="IPR022385">
    <property type="entry name" value="Rhs_assc_core"/>
</dbReference>
<keyword evidence="1" id="KW-1133">Transmembrane helix</keyword>
<keyword evidence="1" id="KW-0472">Membrane</keyword>
<name>A0ABW4VM11_9BACT</name>
<feature type="transmembrane region" description="Helical" evidence="1">
    <location>
        <begin position="87"/>
        <end position="115"/>
    </location>
</feature>
<dbReference type="NCBIfam" id="TIGR03696">
    <property type="entry name" value="Rhs_assc_core"/>
    <property type="match status" value="1"/>
</dbReference>
<accession>A0ABW4VM11</accession>